<feature type="transmembrane region" description="Helical" evidence="2">
    <location>
        <begin position="110"/>
        <end position="130"/>
    </location>
</feature>
<feature type="transmembrane region" description="Helical" evidence="2">
    <location>
        <begin position="203"/>
        <end position="221"/>
    </location>
</feature>
<accession>A0A3L8P864</accession>
<dbReference type="EMBL" id="RDBE01000001">
    <property type="protein sequence ID" value="RLV50608.1"/>
    <property type="molecule type" value="Genomic_DNA"/>
</dbReference>
<keyword evidence="2" id="KW-0812">Transmembrane</keyword>
<keyword evidence="5" id="KW-1185">Reference proteome</keyword>
<feature type="region of interest" description="Disordered" evidence="1">
    <location>
        <begin position="1"/>
        <end position="43"/>
    </location>
</feature>
<keyword evidence="2" id="KW-1133">Transmembrane helix</keyword>
<evidence type="ECO:0000259" key="3">
    <source>
        <dbReference type="Pfam" id="PF01757"/>
    </source>
</evidence>
<feature type="transmembrane region" description="Helical" evidence="2">
    <location>
        <begin position="363"/>
        <end position="380"/>
    </location>
</feature>
<reference evidence="4 5" key="1">
    <citation type="submission" date="2018-10" db="EMBL/GenBank/DDBJ databases">
        <title>Marmoricola sp. 4Q3S-7 whole genome shotgun sequence.</title>
        <authorList>
            <person name="Li F."/>
        </authorList>
    </citation>
    <scope>NUCLEOTIDE SEQUENCE [LARGE SCALE GENOMIC DNA]</scope>
    <source>
        <strain evidence="4 5">4Q3S-7</strain>
    </source>
</reference>
<evidence type="ECO:0000313" key="5">
    <source>
        <dbReference type="Proteomes" id="UP000281708"/>
    </source>
</evidence>
<dbReference type="AlphaFoldDB" id="A0A3L8P864"/>
<dbReference type="InterPro" id="IPR052734">
    <property type="entry name" value="Nod_factor_acetyltransferase"/>
</dbReference>
<dbReference type="PANTHER" id="PTHR37312:SF1">
    <property type="entry name" value="MEMBRANE-BOUND ACYLTRANSFERASE YKRP-RELATED"/>
    <property type="match status" value="1"/>
</dbReference>
<gene>
    <name evidence="4" type="ORF">D9V37_01160</name>
</gene>
<dbReference type="Pfam" id="PF01757">
    <property type="entry name" value="Acyl_transf_3"/>
    <property type="match status" value="1"/>
</dbReference>
<dbReference type="PANTHER" id="PTHR37312">
    <property type="entry name" value="MEMBRANE-BOUND ACYLTRANSFERASE YKRP-RELATED"/>
    <property type="match status" value="1"/>
</dbReference>
<sequence>MKTVSDMSLRLLRAPRGSRPSRPPSCDPSDAFRPGTSGAAFRSAPYFRMMPTTTTAPAPPPTTASDAASAEVSRPSARDPWFDNAKFALVALVVVGHSLVLTPGTTAHGWVYTFLYSWHVPAFVLVTGYLSRSFAYTPKRLWTLVCTVAVPYVVFSELLVLFRNTVGHEGLSTSLLDPKWPMWYLTALFAWRLVTPLFKAMPLLVAVGVAVAVSLVGGIVAPHTFDLARAAGLLPFFVVGLKLRREHLALLHRSSVRFAGLFALAVIFVAAPSVRLVSTEYLYYRSTYAEIGDPVVAGLLIRLGVIALGLVGAFAFLSLVPASRTWMTRLGAASLVVYLFHGFVIKAWTYLGVPDWADAHPGVSLLLMPVAAVGLATLLAQPVLAVRLNALVDPVGWLKQRLWPSMPEEPLAQSPIRPVPVQQVPTSGLLR</sequence>
<dbReference type="GO" id="GO:0016747">
    <property type="term" value="F:acyltransferase activity, transferring groups other than amino-acyl groups"/>
    <property type="evidence" value="ECO:0007669"/>
    <property type="project" value="InterPro"/>
</dbReference>
<feature type="transmembrane region" description="Helical" evidence="2">
    <location>
        <begin position="295"/>
        <end position="320"/>
    </location>
</feature>
<feature type="domain" description="Acyltransferase 3" evidence="3">
    <location>
        <begin position="80"/>
        <end position="378"/>
    </location>
</feature>
<organism evidence="4 5">
    <name type="scientific">Nocardioides mangrovicus</name>
    <dbReference type="NCBI Taxonomy" id="2478913"/>
    <lineage>
        <taxon>Bacteria</taxon>
        <taxon>Bacillati</taxon>
        <taxon>Actinomycetota</taxon>
        <taxon>Actinomycetes</taxon>
        <taxon>Propionibacteriales</taxon>
        <taxon>Nocardioidaceae</taxon>
        <taxon>Nocardioides</taxon>
    </lineage>
</organism>
<feature type="transmembrane region" description="Helical" evidence="2">
    <location>
        <begin position="87"/>
        <end position="104"/>
    </location>
</feature>
<feature type="transmembrane region" description="Helical" evidence="2">
    <location>
        <begin position="332"/>
        <end position="351"/>
    </location>
</feature>
<dbReference type="Proteomes" id="UP000281708">
    <property type="component" value="Unassembled WGS sequence"/>
</dbReference>
<feature type="compositionally biased region" description="Low complexity" evidence="1">
    <location>
        <begin position="8"/>
        <end position="20"/>
    </location>
</feature>
<protein>
    <recommendedName>
        <fullName evidence="3">Acyltransferase 3 domain-containing protein</fullName>
    </recommendedName>
</protein>
<evidence type="ECO:0000313" key="4">
    <source>
        <dbReference type="EMBL" id="RLV50608.1"/>
    </source>
</evidence>
<comment type="caution">
    <text evidence="4">The sequence shown here is derived from an EMBL/GenBank/DDBJ whole genome shotgun (WGS) entry which is preliminary data.</text>
</comment>
<feature type="transmembrane region" description="Helical" evidence="2">
    <location>
        <begin position="255"/>
        <end position="275"/>
    </location>
</feature>
<name>A0A3L8P864_9ACTN</name>
<evidence type="ECO:0000256" key="2">
    <source>
        <dbReference type="SAM" id="Phobius"/>
    </source>
</evidence>
<dbReference type="InterPro" id="IPR002656">
    <property type="entry name" value="Acyl_transf_3_dom"/>
</dbReference>
<keyword evidence="2" id="KW-0472">Membrane</keyword>
<evidence type="ECO:0000256" key="1">
    <source>
        <dbReference type="SAM" id="MobiDB-lite"/>
    </source>
</evidence>
<proteinExistence type="predicted"/>
<feature type="transmembrane region" description="Helical" evidence="2">
    <location>
        <begin position="142"/>
        <end position="162"/>
    </location>
</feature>